<keyword evidence="4" id="KW-0378">Hydrolase</keyword>
<dbReference type="SUPFAM" id="SSF88713">
    <property type="entry name" value="Glycoside hydrolase/deacetylase"/>
    <property type="match status" value="1"/>
</dbReference>
<dbReference type="InterPro" id="IPR011330">
    <property type="entry name" value="Glyco_hydro/deAcase_b/a-brl"/>
</dbReference>
<keyword evidence="5" id="KW-1185">Reference proteome</keyword>
<sequence>MFSLRSFKRTAKRFYLHSRREALILVYHRVTELDVDPWKLAVAPRHFAEHLEVLRRHYRVSELRRIADGLAYGRLPRQSVVITFDDGYEDNLHCVKPLLEKHDVPATFFIATGLMKNEREAWWDELEKMLLHPGVLPQVLRLSLKGEVREWNLGEGALYTEEEHEHHRSWDAWREPPPHARHALYLELYRLLQPLSAAEQRRALDELHKQIGSMPECRRTHKFIVSPEVAALADCELIEIGAHTETHPLLVALDDAAQRAEISSSKRLLEELSGRRVRSFAYPYGAYAEETISAVKSTGFDCACSTGSGLVRKNTNPYMLPRLFVFDWDGEEFDRQLFDMFYV</sequence>
<keyword evidence="4" id="KW-0624">Polysaccharide degradation</keyword>
<accession>A0A0B6WYB2</accession>
<dbReference type="RefSeq" id="WP_060635589.1">
    <property type="nucleotide sequence ID" value="NZ_CBXV010000008.1"/>
</dbReference>
<reference evidence="4 5" key="1">
    <citation type="submission" date="2013-12" db="EMBL/GenBank/DDBJ databases">
        <authorList>
            <person name="Stott M."/>
        </authorList>
    </citation>
    <scope>NUCLEOTIDE SEQUENCE [LARGE SCALE GENOMIC DNA]</scope>
    <source>
        <strain evidence="4 5">K22</strain>
    </source>
</reference>
<evidence type="ECO:0000256" key="1">
    <source>
        <dbReference type="ARBA" id="ARBA00004613"/>
    </source>
</evidence>
<proteinExistence type="predicted"/>
<dbReference type="GO" id="GO:0016798">
    <property type="term" value="F:hydrolase activity, acting on glycosyl bonds"/>
    <property type="evidence" value="ECO:0007669"/>
    <property type="project" value="UniProtKB-KW"/>
</dbReference>
<dbReference type="InterPro" id="IPR051398">
    <property type="entry name" value="Polysacch_Deacetylase"/>
</dbReference>
<keyword evidence="2" id="KW-0732">Signal</keyword>
<dbReference type="STRING" id="454194.PYK22_02278"/>
<feature type="domain" description="NodB homology" evidence="3">
    <location>
        <begin position="78"/>
        <end position="343"/>
    </location>
</feature>
<dbReference type="GO" id="GO:0005576">
    <property type="term" value="C:extracellular region"/>
    <property type="evidence" value="ECO:0007669"/>
    <property type="project" value="UniProtKB-SubCell"/>
</dbReference>
<dbReference type="InterPro" id="IPR002509">
    <property type="entry name" value="NODB_dom"/>
</dbReference>
<dbReference type="CDD" id="cd10918">
    <property type="entry name" value="CE4_NodB_like_5s_6s"/>
    <property type="match status" value="1"/>
</dbReference>
<dbReference type="GO" id="GO:0045493">
    <property type="term" value="P:xylan catabolic process"/>
    <property type="evidence" value="ECO:0007669"/>
    <property type="project" value="UniProtKB-KW"/>
</dbReference>
<dbReference type="GO" id="GO:0016810">
    <property type="term" value="F:hydrolase activity, acting on carbon-nitrogen (but not peptide) bonds"/>
    <property type="evidence" value="ECO:0007669"/>
    <property type="project" value="InterPro"/>
</dbReference>
<protein>
    <submittedName>
        <fullName evidence="4">Predicted xylanase/chitin deacetylase</fullName>
    </submittedName>
</protein>
<dbReference type="PANTHER" id="PTHR34216:SF3">
    <property type="entry name" value="POLY-BETA-1,6-N-ACETYL-D-GLUCOSAMINE N-DEACETYLASE"/>
    <property type="match status" value="1"/>
</dbReference>
<keyword evidence="4" id="KW-0858">Xylan degradation</keyword>
<keyword evidence="4" id="KW-0326">Glycosidase</keyword>
<organism evidence="4 5">
    <name type="scientific">Pyrinomonas methylaliphatogenes</name>
    <dbReference type="NCBI Taxonomy" id="454194"/>
    <lineage>
        <taxon>Bacteria</taxon>
        <taxon>Pseudomonadati</taxon>
        <taxon>Acidobacteriota</taxon>
        <taxon>Blastocatellia</taxon>
        <taxon>Blastocatellales</taxon>
        <taxon>Pyrinomonadaceae</taxon>
        <taxon>Pyrinomonas</taxon>
    </lineage>
</organism>
<dbReference type="EMBL" id="CBXV010000008">
    <property type="protein sequence ID" value="CDM66258.1"/>
    <property type="molecule type" value="Genomic_DNA"/>
</dbReference>
<name>A0A0B6WYB2_9BACT</name>
<evidence type="ECO:0000259" key="3">
    <source>
        <dbReference type="PROSITE" id="PS51677"/>
    </source>
</evidence>
<dbReference type="PROSITE" id="PS51677">
    <property type="entry name" value="NODB"/>
    <property type="match status" value="1"/>
</dbReference>
<dbReference type="PANTHER" id="PTHR34216">
    <property type="match status" value="1"/>
</dbReference>
<dbReference type="AlphaFoldDB" id="A0A0B6WYB2"/>
<dbReference type="Gene3D" id="3.20.20.370">
    <property type="entry name" value="Glycoside hydrolase/deacetylase"/>
    <property type="match status" value="1"/>
</dbReference>
<evidence type="ECO:0000313" key="4">
    <source>
        <dbReference type="EMBL" id="CDM66258.1"/>
    </source>
</evidence>
<dbReference type="Proteomes" id="UP000031518">
    <property type="component" value="Unassembled WGS sequence"/>
</dbReference>
<dbReference type="Pfam" id="PF01522">
    <property type="entry name" value="Polysacc_deac_1"/>
    <property type="match status" value="2"/>
</dbReference>
<keyword evidence="4" id="KW-0119">Carbohydrate metabolism</keyword>
<dbReference type="OrthoDB" id="9778320at2"/>
<evidence type="ECO:0000256" key="2">
    <source>
        <dbReference type="ARBA" id="ARBA00022729"/>
    </source>
</evidence>
<evidence type="ECO:0000313" key="5">
    <source>
        <dbReference type="Proteomes" id="UP000031518"/>
    </source>
</evidence>
<comment type="subcellular location">
    <subcellularLocation>
        <location evidence="1">Secreted</location>
    </subcellularLocation>
</comment>
<reference evidence="4 5" key="2">
    <citation type="submission" date="2015-01" db="EMBL/GenBank/DDBJ databases">
        <title>Complete genome sequence of Pyrinomonas methylaliphatogenes type strain K22T.</title>
        <authorList>
            <person name="Lee K.C.Y."/>
            <person name="Power J.F."/>
            <person name="Dunfield P.F."/>
            <person name="Morgan X.C."/>
            <person name="Huttenhower C."/>
            <person name="Stott M.B."/>
        </authorList>
    </citation>
    <scope>NUCLEOTIDE SEQUENCE [LARGE SCALE GENOMIC DNA]</scope>
    <source>
        <strain evidence="4 5">K22</strain>
    </source>
</reference>
<gene>
    <name evidence="4" type="ORF">PYK22_02278</name>
</gene>